<dbReference type="PROSITE" id="PS50096">
    <property type="entry name" value="IQ"/>
    <property type="match status" value="1"/>
</dbReference>
<evidence type="ECO:0000313" key="4">
    <source>
        <dbReference type="Proteomes" id="UP001165083"/>
    </source>
</evidence>
<dbReference type="Gene3D" id="1.20.5.190">
    <property type="match status" value="1"/>
</dbReference>
<comment type="caution">
    <text evidence="3">The sequence shown here is derived from an EMBL/GenBank/DDBJ whole genome shotgun (WGS) entry which is preliminary data.</text>
</comment>
<feature type="region of interest" description="Disordered" evidence="2">
    <location>
        <begin position="22"/>
        <end position="56"/>
    </location>
</feature>
<feature type="coiled-coil region" evidence="1">
    <location>
        <begin position="262"/>
        <end position="319"/>
    </location>
</feature>
<name>A0A9W6TK51_9STRA</name>
<dbReference type="SMART" id="SM00015">
    <property type="entry name" value="IQ"/>
    <property type="match status" value="5"/>
</dbReference>
<evidence type="ECO:0000313" key="3">
    <source>
        <dbReference type="EMBL" id="GMF14867.1"/>
    </source>
</evidence>
<reference evidence="3" key="1">
    <citation type="submission" date="2023-04" db="EMBL/GenBank/DDBJ databases">
        <title>Phytophthora lilii NBRC 32176.</title>
        <authorList>
            <person name="Ichikawa N."/>
            <person name="Sato H."/>
            <person name="Tonouchi N."/>
        </authorList>
    </citation>
    <scope>NUCLEOTIDE SEQUENCE</scope>
    <source>
        <strain evidence="3">NBRC 32176</strain>
    </source>
</reference>
<keyword evidence="4" id="KW-1185">Reference proteome</keyword>
<evidence type="ECO:0000256" key="2">
    <source>
        <dbReference type="SAM" id="MobiDB-lite"/>
    </source>
</evidence>
<dbReference type="Proteomes" id="UP001165083">
    <property type="component" value="Unassembled WGS sequence"/>
</dbReference>
<dbReference type="AlphaFoldDB" id="A0A9W6TK51"/>
<accession>A0A9W6TK51</accession>
<dbReference type="InterPro" id="IPR000048">
    <property type="entry name" value="IQ_motif_EF-hand-BS"/>
</dbReference>
<organism evidence="3 4">
    <name type="scientific">Phytophthora lilii</name>
    <dbReference type="NCBI Taxonomy" id="2077276"/>
    <lineage>
        <taxon>Eukaryota</taxon>
        <taxon>Sar</taxon>
        <taxon>Stramenopiles</taxon>
        <taxon>Oomycota</taxon>
        <taxon>Peronosporomycetes</taxon>
        <taxon>Peronosporales</taxon>
        <taxon>Peronosporaceae</taxon>
        <taxon>Phytophthora</taxon>
    </lineage>
</organism>
<dbReference type="EMBL" id="BSXW01000209">
    <property type="protein sequence ID" value="GMF14867.1"/>
    <property type="molecule type" value="Genomic_DNA"/>
</dbReference>
<protein>
    <submittedName>
        <fullName evidence="3">Unnamed protein product</fullName>
    </submittedName>
</protein>
<sequence length="815" mass="96576">MLQGTSAPGILTAKTLQNILSGSMPGAGHQETSGSDIVSPYGTMPRPPRKSRSRYRSNDLNFHQVNLRLKHDVIAKRKRCRKLDPMPAAVDRAQDQAEMSVSLAGNQVNGGDTDHDVPNKQYLERLRLGLRQTSTKQQWDSDRLKNDIQWIHGHFPVLKLANSKCSRALRYQLYRDAIIRVSIHFMLRKALLCWYHKLLEAQRKERLQLSASRRLITMFEKVSYNRVVIKFDWWRRWILECQHQETLAATITLQRFARFLHCQHLEREFAEQQVALMQALQRMQRSARAIQGAYRHHRQDVQQRRCEAAARRIQRLEMRRAAHNRFIKSQNAAKVLQRGFRAHAQRRSCRRERALALFLDRSRERQAQRIQNAWFDFKRWRDYDLPLEISRALVDQVEFLDAVLSIQRHLRGFQCRIQIRKANNSALRIQKCWRTANHRMAARAERRVVIRRRDVAASYLQRAFRQKREEHKIRCIVRQSTRPLYLRALHFGESFREQFKLPIAKSAIAVIQSTWRRHVTYEKEKQRKLVAATTIQQFIKRGSVLTKWRYSVLGARRRRRENGARTLQHWIRRLRHDQNNLTTRRNSVVYVLEQISAATLIQQWYRHRHNDTWRLLLARLLTHELPRCNEAVNIIAHCWKAYTAKKTEQMRRASTLADLIEQQRRSEVQNRAARFIQRMFQRMIDRRDGKLLLHRYKILLREDLKRRQQRVIVHKYLQEKTQERVKKQEAKAVAVKTRRASVKPVNNSAQMSLDSTAEASAFSLDNTSYYTSDSDWQGLSTDSVSPQTGSPVQYWSDEYQRAYLYDPVTGVSTWL</sequence>
<evidence type="ECO:0000256" key="1">
    <source>
        <dbReference type="SAM" id="Coils"/>
    </source>
</evidence>
<dbReference type="OrthoDB" id="127428at2759"/>
<proteinExistence type="predicted"/>
<gene>
    <name evidence="3" type="ORF">Plil01_000498000</name>
</gene>
<keyword evidence="1" id="KW-0175">Coiled coil</keyword>